<proteinExistence type="predicted"/>
<dbReference type="Gene3D" id="3.30.470.30">
    <property type="entry name" value="DNA ligase/mRNA capping enzyme"/>
    <property type="match status" value="1"/>
</dbReference>
<feature type="compositionally biased region" description="Pro residues" evidence="1">
    <location>
        <begin position="729"/>
        <end position="739"/>
    </location>
</feature>
<feature type="region of interest" description="Disordered" evidence="1">
    <location>
        <begin position="1"/>
        <end position="98"/>
    </location>
</feature>
<feature type="compositionally biased region" description="Basic and acidic residues" evidence="1">
    <location>
        <begin position="936"/>
        <end position="983"/>
    </location>
</feature>
<feature type="compositionally biased region" description="Low complexity" evidence="1">
    <location>
        <begin position="31"/>
        <end position="40"/>
    </location>
</feature>
<feature type="region of interest" description="Disordered" evidence="1">
    <location>
        <begin position="819"/>
        <end position="886"/>
    </location>
</feature>
<feature type="compositionally biased region" description="Low complexity" evidence="1">
    <location>
        <begin position="832"/>
        <end position="856"/>
    </location>
</feature>
<accession>A0A7S1LBD1</accession>
<dbReference type="InterPro" id="IPR027417">
    <property type="entry name" value="P-loop_NTPase"/>
</dbReference>
<feature type="compositionally biased region" description="Low complexity" evidence="1">
    <location>
        <begin position="1015"/>
        <end position="1037"/>
    </location>
</feature>
<dbReference type="EMBL" id="HBGF01009794">
    <property type="protein sequence ID" value="CAD9099630.1"/>
    <property type="molecule type" value="Transcribed_RNA"/>
</dbReference>
<sequence length="1037" mass="110793">MSAPASPDQKGSAGSTPPPEGAAPETSPGKAQQQALNANAKSFVPRLESAGSTPPPQAATPAKSSNAPSATKSKRGSNDGSPKAPNYHQTQQAQLQQAALHQQQQAMLFAQQQAALAYGLNPAALQAPITPLTGVMPHGYNPNMMMSPMMVAALAASGRGVPPSPFAAAGVAQPGTNGSPVGVPTQHVPVNVGNASLQALRAQGPARFACVLLVGMPRVGKTTIGRDLVNQLKQDDLHWSFFSGGDYLRDTPMRPAPWDTTKDVYDALSTKLDELQKSTANIKGLIIDKQCRGTEELYYLTALLKSKGLHLNGVVGLVADDDTRLMERLGETDNAFREKCKFHRVIQTRIREASKAAGLWHPVDALEDQDVVVRRVRSMVLGCSSQSPHKQLSPANYHDGQSTMVDDYATYARVMGELVKLTRMAKPSQFPGFTNYTPLSTQILNKKSALKDYAIRRRSDGTKYVLVYDGEQLYLVPRHMRCVFHLRNEAWLGMPLSNVAKFVLDGDLVRLSKERGKEKFLVQDMICWHDKGNPTSNTVARMSWSERQERLKVNICGETSAFYSNCDIVVAHQTFVDIKSAVELFDPCDYSTDGFVFHPRNKRDDATYTWRSPENVAVDFRLGAGTSTGEGTKRYSVQVFDQREAKFVEYGTDTVTIQENRQFVVEGALVVCTLKPDEAAKPASREWHYVRTRTDIPTAAFKSYVDDLLANCLIPKVNVLTYLGIDPAQPRPTTSPPPAGTVAPLGTQQAPVPGQQQRGAFGSALTADAMLSAADAELAAAAAAAPLGTKPATVAALESVVPRGAVHAAPATAAEIVAGTRRSDPREDRALRSTAAAPAPAAAAPAATNTASSRPTGDTRPPRQDRAPKPQMSRCADCGKTAEGDRDSGNHKFYCFACWELFEKADEKADARNKRGGDSKSAGRRGGERPAGGRGKPRDGDDGAATKDKDAADGNRRRSERSKGEGAAEGGRRGGERGRKPSTKEGSGSGDGGNADGARKEGGERRGAGRRRTSSKGAAAPAAAAAEPKPTPVAAAA</sequence>
<protein>
    <submittedName>
        <fullName evidence="2">Uncharacterized protein</fullName>
    </submittedName>
</protein>
<dbReference type="SUPFAM" id="SSF56091">
    <property type="entry name" value="DNA ligase/mRNA capping enzyme, catalytic domain"/>
    <property type="match status" value="1"/>
</dbReference>
<dbReference type="PANTHER" id="PTHR10367:SF17">
    <property type="entry name" value="MRNA-CAPPING ENZYME"/>
    <property type="match status" value="1"/>
</dbReference>
<feature type="compositionally biased region" description="Basic and acidic residues" evidence="1">
    <location>
        <begin position="909"/>
        <end position="918"/>
    </location>
</feature>
<feature type="compositionally biased region" description="Low complexity" evidence="1">
    <location>
        <begin position="89"/>
        <end position="98"/>
    </location>
</feature>
<feature type="compositionally biased region" description="Polar residues" evidence="1">
    <location>
        <begin position="62"/>
        <end position="71"/>
    </location>
</feature>
<dbReference type="Gene3D" id="3.40.50.300">
    <property type="entry name" value="P-loop containing nucleotide triphosphate hydrolases"/>
    <property type="match status" value="1"/>
</dbReference>
<evidence type="ECO:0000313" key="2">
    <source>
        <dbReference type="EMBL" id="CAD9099630.1"/>
    </source>
</evidence>
<feature type="region of interest" description="Disordered" evidence="1">
    <location>
        <begin position="729"/>
        <end position="757"/>
    </location>
</feature>
<feature type="compositionally biased region" description="Polar residues" evidence="1">
    <location>
        <begin position="746"/>
        <end position="757"/>
    </location>
</feature>
<dbReference type="AlphaFoldDB" id="A0A7S1LBD1"/>
<dbReference type="InterPro" id="IPR051029">
    <property type="entry name" value="mRNA_Capping_Enz/RNA_Phosphat"/>
</dbReference>
<evidence type="ECO:0000256" key="1">
    <source>
        <dbReference type="SAM" id="MobiDB-lite"/>
    </source>
</evidence>
<dbReference type="GO" id="GO:0006370">
    <property type="term" value="P:7-methylguanosine mRNA capping"/>
    <property type="evidence" value="ECO:0007669"/>
    <property type="project" value="TreeGrafter"/>
</dbReference>
<dbReference type="GO" id="GO:0004484">
    <property type="term" value="F:mRNA guanylyltransferase activity"/>
    <property type="evidence" value="ECO:0007669"/>
    <property type="project" value="TreeGrafter"/>
</dbReference>
<dbReference type="SUPFAM" id="SSF52540">
    <property type="entry name" value="P-loop containing nucleoside triphosphate hydrolases"/>
    <property type="match status" value="1"/>
</dbReference>
<reference evidence="2" key="1">
    <citation type="submission" date="2021-01" db="EMBL/GenBank/DDBJ databases">
        <authorList>
            <person name="Corre E."/>
            <person name="Pelletier E."/>
            <person name="Niang G."/>
            <person name="Scheremetjew M."/>
            <person name="Finn R."/>
            <person name="Kale V."/>
            <person name="Holt S."/>
            <person name="Cochrane G."/>
            <person name="Meng A."/>
            <person name="Brown T."/>
            <person name="Cohen L."/>
        </authorList>
    </citation>
    <scope>NUCLEOTIDE SEQUENCE</scope>
    <source>
        <strain evidence="2">CCAP 1951/1</strain>
    </source>
</reference>
<organism evidence="2">
    <name type="scientific">Neobodo designis</name>
    <name type="common">Flagellated protozoan</name>
    <name type="synonym">Bodo designis</name>
    <dbReference type="NCBI Taxonomy" id="312471"/>
    <lineage>
        <taxon>Eukaryota</taxon>
        <taxon>Discoba</taxon>
        <taxon>Euglenozoa</taxon>
        <taxon>Kinetoplastea</taxon>
        <taxon>Metakinetoplastina</taxon>
        <taxon>Neobodonida</taxon>
        <taxon>Neobodo</taxon>
    </lineage>
</organism>
<name>A0A7S1LBD1_NEODS</name>
<dbReference type="PANTHER" id="PTHR10367">
    <property type="entry name" value="MRNA-CAPPING ENZYME"/>
    <property type="match status" value="1"/>
</dbReference>
<gene>
    <name evidence="2" type="ORF">NDES1114_LOCUS6504</name>
</gene>
<feature type="compositionally biased region" description="Basic and acidic residues" evidence="1">
    <location>
        <begin position="997"/>
        <end position="1007"/>
    </location>
</feature>
<feature type="region of interest" description="Disordered" evidence="1">
    <location>
        <begin position="909"/>
        <end position="1037"/>
    </location>
</feature>
<feature type="compositionally biased region" description="Basic and acidic residues" evidence="1">
    <location>
        <begin position="821"/>
        <end position="831"/>
    </location>
</feature>